<proteinExistence type="inferred from homology"/>
<dbReference type="PANTHER" id="PTHR43685:SF11">
    <property type="entry name" value="GLYCOSYLTRANSFERASE TAGX-RELATED"/>
    <property type="match status" value="1"/>
</dbReference>
<organism evidence="3 4">
    <name type="scientific">Lacticaseibacillus jixianensis</name>
    <dbReference type="NCBI Taxonomy" id="2486012"/>
    <lineage>
        <taxon>Bacteria</taxon>
        <taxon>Bacillati</taxon>
        <taxon>Bacillota</taxon>
        <taxon>Bacilli</taxon>
        <taxon>Lactobacillales</taxon>
        <taxon>Lactobacillaceae</taxon>
        <taxon>Lacticaseibacillus</taxon>
    </lineage>
</organism>
<name>A0ABW4BAM6_9LACO</name>
<dbReference type="Pfam" id="PF00535">
    <property type="entry name" value="Glycos_transf_2"/>
    <property type="match status" value="1"/>
</dbReference>
<comment type="similarity">
    <text evidence="1">Belongs to the glycosyltransferase 2 family.</text>
</comment>
<dbReference type="RefSeq" id="WP_125586621.1">
    <property type="nucleotide sequence ID" value="NZ_JBHTMO010000033.1"/>
</dbReference>
<reference evidence="4" key="1">
    <citation type="journal article" date="2019" name="Int. J. Syst. Evol. Microbiol.">
        <title>The Global Catalogue of Microorganisms (GCM) 10K type strain sequencing project: providing services to taxonomists for standard genome sequencing and annotation.</title>
        <authorList>
            <consortium name="The Broad Institute Genomics Platform"/>
            <consortium name="The Broad Institute Genome Sequencing Center for Infectious Disease"/>
            <person name="Wu L."/>
            <person name="Ma J."/>
        </authorList>
    </citation>
    <scope>NUCLEOTIDE SEQUENCE [LARGE SCALE GENOMIC DNA]</scope>
    <source>
        <strain evidence="4">CCM 8911</strain>
    </source>
</reference>
<evidence type="ECO:0000313" key="3">
    <source>
        <dbReference type="EMBL" id="MFD1393849.1"/>
    </source>
</evidence>
<dbReference type="CDD" id="cd04196">
    <property type="entry name" value="GT_2_like_d"/>
    <property type="match status" value="1"/>
</dbReference>
<gene>
    <name evidence="3" type="ORF">ACFQ3L_09760</name>
</gene>
<dbReference type="Proteomes" id="UP001597249">
    <property type="component" value="Unassembled WGS sequence"/>
</dbReference>
<dbReference type="InterPro" id="IPR001173">
    <property type="entry name" value="Glyco_trans_2-like"/>
</dbReference>
<evidence type="ECO:0000313" key="4">
    <source>
        <dbReference type="Proteomes" id="UP001597249"/>
    </source>
</evidence>
<dbReference type="PANTHER" id="PTHR43685">
    <property type="entry name" value="GLYCOSYLTRANSFERASE"/>
    <property type="match status" value="1"/>
</dbReference>
<accession>A0ABW4BAM6</accession>
<feature type="domain" description="Glycosyltransferase 2-like" evidence="2">
    <location>
        <begin position="8"/>
        <end position="161"/>
    </location>
</feature>
<dbReference type="EMBL" id="JBHTMO010000033">
    <property type="protein sequence ID" value="MFD1393849.1"/>
    <property type="molecule type" value="Genomic_DNA"/>
</dbReference>
<evidence type="ECO:0000259" key="2">
    <source>
        <dbReference type="Pfam" id="PF00535"/>
    </source>
</evidence>
<protein>
    <submittedName>
        <fullName evidence="3">Glycosyltransferase family 2 protein</fullName>
    </submittedName>
</protein>
<dbReference type="InterPro" id="IPR029044">
    <property type="entry name" value="Nucleotide-diphossugar_trans"/>
</dbReference>
<keyword evidence="4" id="KW-1185">Reference proteome</keyword>
<dbReference type="SUPFAM" id="SSF53448">
    <property type="entry name" value="Nucleotide-diphospho-sugar transferases"/>
    <property type="match status" value="1"/>
</dbReference>
<dbReference type="Gene3D" id="3.90.550.10">
    <property type="entry name" value="Spore Coat Polysaccharide Biosynthesis Protein SpsA, Chain A"/>
    <property type="match status" value="1"/>
</dbReference>
<sequence length="323" mass="36945">MDNPKVVICMSTYNGEKFLAQQLDSFIAQTHQNWRLIVHDDGSTDSTKQILARYADLDDRVRVVDDEGHLGIKRAFLSLLSKEDAELYAFSDQDDVWHEDKLAVLVARLRGEDPSVPTLIYSRFDEIDAQNQILPDRSSQAVYSTRLKDFLLINTATGCTCMVNHALRDQLIRPLTSLRLSAIHMHDWWAALVASALGQVIFVNQKLVSYRQHGNNVLGAPTGGRFLKRFGRFLEFRESRIVDSGTKQAGELLRLYGPQLSVDQTQLVAGVADLFHGWAPIKKQRFLKRQGLFIRSKFLNIETILLLWMFPSQRRRVFSRNEV</sequence>
<comment type="caution">
    <text evidence="3">The sequence shown here is derived from an EMBL/GenBank/DDBJ whole genome shotgun (WGS) entry which is preliminary data.</text>
</comment>
<dbReference type="InterPro" id="IPR050834">
    <property type="entry name" value="Glycosyltransf_2"/>
</dbReference>
<evidence type="ECO:0000256" key="1">
    <source>
        <dbReference type="ARBA" id="ARBA00006739"/>
    </source>
</evidence>